<organism evidence="1 2">
    <name type="scientific">Gossypium mustelinum</name>
    <name type="common">Cotton</name>
    <name type="synonym">Gossypium caicoense</name>
    <dbReference type="NCBI Taxonomy" id="34275"/>
    <lineage>
        <taxon>Eukaryota</taxon>
        <taxon>Viridiplantae</taxon>
        <taxon>Streptophyta</taxon>
        <taxon>Embryophyta</taxon>
        <taxon>Tracheophyta</taxon>
        <taxon>Spermatophyta</taxon>
        <taxon>Magnoliopsida</taxon>
        <taxon>eudicotyledons</taxon>
        <taxon>Gunneridae</taxon>
        <taxon>Pentapetalae</taxon>
        <taxon>rosids</taxon>
        <taxon>malvids</taxon>
        <taxon>Malvales</taxon>
        <taxon>Malvaceae</taxon>
        <taxon>Malvoideae</taxon>
        <taxon>Gossypium</taxon>
    </lineage>
</organism>
<accession>A0A5D2SG24</accession>
<reference evidence="1 2" key="1">
    <citation type="submission" date="2019-07" db="EMBL/GenBank/DDBJ databases">
        <title>WGS assembly of Gossypium mustelinum.</title>
        <authorList>
            <person name="Chen Z.J."/>
            <person name="Sreedasyam A."/>
            <person name="Ando A."/>
            <person name="Song Q."/>
            <person name="De L."/>
            <person name="Hulse-Kemp A."/>
            <person name="Ding M."/>
            <person name="Ye W."/>
            <person name="Kirkbride R."/>
            <person name="Jenkins J."/>
            <person name="Plott C."/>
            <person name="Lovell J."/>
            <person name="Lin Y.-M."/>
            <person name="Vaughn R."/>
            <person name="Liu B."/>
            <person name="Li W."/>
            <person name="Simpson S."/>
            <person name="Scheffler B."/>
            <person name="Saski C."/>
            <person name="Grover C."/>
            <person name="Hu G."/>
            <person name="Conover J."/>
            <person name="Carlson J."/>
            <person name="Shu S."/>
            <person name="Boston L."/>
            <person name="Williams M."/>
            <person name="Peterson D."/>
            <person name="Mcgee K."/>
            <person name="Jones D."/>
            <person name="Wendel J."/>
            <person name="Stelly D."/>
            <person name="Grimwood J."/>
            <person name="Schmutz J."/>
        </authorList>
    </citation>
    <scope>NUCLEOTIDE SEQUENCE [LARGE SCALE GENOMIC DNA]</scope>
    <source>
        <strain evidence="1">1408120.09</strain>
    </source>
</reference>
<name>A0A5D2SG24_GOSMU</name>
<protein>
    <submittedName>
        <fullName evidence="1">Uncharacterized protein</fullName>
    </submittedName>
</protein>
<dbReference type="AlphaFoldDB" id="A0A5D2SG24"/>
<gene>
    <name evidence="1" type="ORF">E1A91_D12G177600v1</name>
</gene>
<keyword evidence="2" id="KW-1185">Reference proteome</keyword>
<proteinExistence type="predicted"/>
<sequence length="116" mass="13312">KKIPHLTTSNENVNIISGNAKLIEGSGTATILLPQWTIFIINDALFSSKSWRNLLSFKYIYRNGYHIETINEKSIKYLQFITIIFEKKCVLEKLHALFSSLYYTTISTIETHAILA</sequence>
<evidence type="ECO:0000313" key="1">
    <source>
        <dbReference type="EMBL" id="TYI51453.1"/>
    </source>
</evidence>
<evidence type="ECO:0000313" key="2">
    <source>
        <dbReference type="Proteomes" id="UP000323597"/>
    </source>
</evidence>
<dbReference type="EMBL" id="CM017660">
    <property type="protein sequence ID" value="TYI51453.1"/>
    <property type="molecule type" value="Genomic_DNA"/>
</dbReference>
<feature type="non-terminal residue" evidence="1">
    <location>
        <position position="1"/>
    </location>
</feature>
<dbReference type="Proteomes" id="UP000323597">
    <property type="component" value="Chromosome D12"/>
</dbReference>